<evidence type="ECO:0000313" key="2">
    <source>
        <dbReference type="Proteomes" id="UP000008783"/>
    </source>
</evidence>
<dbReference type="HOGENOM" id="CLU_132786_0_0_1"/>
<proteinExistence type="predicted"/>
<dbReference type="AlphaFoldDB" id="E3K510"/>
<protein>
    <submittedName>
        <fullName evidence="1">Uncharacterized protein</fullName>
    </submittedName>
</protein>
<dbReference type="Proteomes" id="UP000008783">
    <property type="component" value="Unassembled WGS sequence"/>
</dbReference>
<dbReference type="EMBL" id="DS178272">
    <property type="protein sequence ID" value="EFP79325.2"/>
    <property type="molecule type" value="Genomic_DNA"/>
</dbReference>
<dbReference type="InParanoid" id="E3K510"/>
<dbReference type="KEGG" id="pgr:PGTG_05646"/>
<dbReference type="VEuPathDB" id="FungiDB:PGTG_05646"/>
<evidence type="ECO:0000313" key="1">
    <source>
        <dbReference type="EMBL" id="EFP79325.2"/>
    </source>
</evidence>
<accession>E3K510</accession>
<gene>
    <name evidence="1" type="ORF">PGTG_05646</name>
</gene>
<dbReference type="GeneID" id="10531149"/>
<keyword evidence="2" id="KW-1185">Reference proteome</keyword>
<dbReference type="OrthoDB" id="2505754at2759"/>
<organism evidence="1 2">
    <name type="scientific">Puccinia graminis f. sp. tritici (strain CRL 75-36-700-3 / race SCCL)</name>
    <name type="common">Black stem rust fungus</name>
    <dbReference type="NCBI Taxonomy" id="418459"/>
    <lineage>
        <taxon>Eukaryota</taxon>
        <taxon>Fungi</taxon>
        <taxon>Dikarya</taxon>
        <taxon>Basidiomycota</taxon>
        <taxon>Pucciniomycotina</taxon>
        <taxon>Pucciniomycetes</taxon>
        <taxon>Pucciniales</taxon>
        <taxon>Pucciniaceae</taxon>
        <taxon>Puccinia</taxon>
    </lineage>
</organism>
<reference evidence="2" key="2">
    <citation type="journal article" date="2011" name="Proc. Natl. Acad. Sci. U.S.A.">
        <title>Obligate biotrophy features unraveled by the genomic analysis of rust fungi.</title>
        <authorList>
            <person name="Duplessis S."/>
            <person name="Cuomo C.A."/>
            <person name="Lin Y.-C."/>
            <person name="Aerts A."/>
            <person name="Tisserant E."/>
            <person name="Veneault-Fourrey C."/>
            <person name="Joly D.L."/>
            <person name="Hacquard S."/>
            <person name="Amselem J."/>
            <person name="Cantarel B.L."/>
            <person name="Chiu R."/>
            <person name="Coutinho P.M."/>
            <person name="Feau N."/>
            <person name="Field M."/>
            <person name="Frey P."/>
            <person name="Gelhaye E."/>
            <person name="Goldberg J."/>
            <person name="Grabherr M.G."/>
            <person name="Kodira C.D."/>
            <person name="Kohler A."/>
            <person name="Kuees U."/>
            <person name="Lindquist E.A."/>
            <person name="Lucas S.M."/>
            <person name="Mago R."/>
            <person name="Mauceli E."/>
            <person name="Morin E."/>
            <person name="Murat C."/>
            <person name="Pangilinan J.L."/>
            <person name="Park R."/>
            <person name="Pearson M."/>
            <person name="Quesneville H."/>
            <person name="Rouhier N."/>
            <person name="Sakthikumar S."/>
            <person name="Salamov A.A."/>
            <person name="Schmutz J."/>
            <person name="Selles B."/>
            <person name="Shapiro H."/>
            <person name="Tanguay P."/>
            <person name="Tuskan G.A."/>
            <person name="Henrissat B."/>
            <person name="Van de Peer Y."/>
            <person name="Rouze P."/>
            <person name="Ellis J.G."/>
            <person name="Dodds P.N."/>
            <person name="Schein J.E."/>
            <person name="Zhong S."/>
            <person name="Hamelin R.C."/>
            <person name="Grigoriev I.V."/>
            <person name="Szabo L.J."/>
            <person name="Martin F."/>
        </authorList>
    </citation>
    <scope>NUCLEOTIDE SEQUENCE [LARGE SCALE GENOMIC DNA]</scope>
    <source>
        <strain evidence="2">CRL 75-36-700-3 / race SCCL</strain>
    </source>
</reference>
<reference key="1">
    <citation type="submission" date="2007-01" db="EMBL/GenBank/DDBJ databases">
        <title>The Genome Sequence of Puccinia graminis f. sp. tritici Strain CRL 75-36-700-3.</title>
        <authorList>
            <consortium name="The Broad Institute Genome Sequencing Platform"/>
            <person name="Birren B."/>
            <person name="Lander E."/>
            <person name="Galagan J."/>
            <person name="Nusbaum C."/>
            <person name="Devon K."/>
            <person name="Cuomo C."/>
            <person name="Jaffe D."/>
            <person name="Butler J."/>
            <person name="Alvarez P."/>
            <person name="Gnerre S."/>
            <person name="Grabherr M."/>
            <person name="Mauceli E."/>
            <person name="Brockman W."/>
            <person name="Young S."/>
            <person name="LaButti K."/>
            <person name="Sykes S."/>
            <person name="DeCaprio D."/>
            <person name="Crawford M."/>
            <person name="Koehrsen M."/>
            <person name="Engels R."/>
            <person name="Montgomery P."/>
            <person name="Pearson M."/>
            <person name="Howarth C."/>
            <person name="Larson L."/>
            <person name="White J."/>
            <person name="Zeng Q."/>
            <person name="Kodira C."/>
            <person name="Yandava C."/>
            <person name="Alvarado L."/>
            <person name="O'Leary S."/>
            <person name="Szabo L."/>
            <person name="Dean R."/>
            <person name="Schein J."/>
        </authorList>
    </citation>
    <scope>NUCLEOTIDE SEQUENCE</scope>
    <source>
        <strain>CRL 75-36-700-3</strain>
    </source>
</reference>
<sequence length="115" mass="13305">MHKPVYIFTTVGQLMSLPAEETEEHFSRLKSNQMEDELEARNEFILILAHQMSSQLEVNDELFDDLAALRAAYASLQSSCSDYVDELEILKIRFQPIEAENEADCSRRDQSEYKV</sequence>
<name>E3K510_PUCGT</name>
<dbReference type="RefSeq" id="XP_003323744.2">
    <property type="nucleotide sequence ID" value="XM_003323696.2"/>
</dbReference>